<dbReference type="EC" id="2.7.13.3" evidence="2"/>
<feature type="coiled-coil region" evidence="5">
    <location>
        <begin position="839"/>
        <end position="866"/>
    </location>
</feature>
<organism evidence="9">
    <name type="scientific">Caldithrix abyssi</name>
    <dbReference type="NCBI Taxonomy" id="187145"/>
    <lineage>
        <taxon>Bacteria</taxon>
        <taxon>Pseudomonadati</taxon>
        <taxon>Calditrichota</taxon>
        <taxon>Calditrichia</taxon>
        <taxon>Calditrichales</taxon>
        <taxon>Calditrichaceae</taxon>
        <taxon>Caldithrix</taxon>
    </lineage>
</organism>
<dbReference type="SMART" id="SM00387">
    <property type="entry name" value="HATPase_c"/>
    <property type="match status" value="1"/>
</dbReference>
<feature type="domain" description="Histidine kinase" evidence="7">
    <location>
        <begin position="889"/>
        <end position="1105"/>
    </location>
</feature>
<dbReference type="PROSITE" id="PS50109">
    <property type="entry name" value="HIS_KIN"/>
    <property type="match status" value="1"/>
</dbReference>
<dbReference type="InterPro" id="IPR001789">
    <property type="entry name" value="Sig_transdc_resp-reg_receiver"/>
</dbReference>
<evidence type="ECO:0000259" key="7">
    <source>
        <dbReference type="PROSITE" id="PS50109"/>
    </source>
</evidence>
<dbReference type="Proteomes" id="UP000886005">
    <property type="component" value="Unassembled WGS sequence"/>
</dbReference>
<keyword evidence="9" id="KW-0808">Transferase</keyword>
<comment type="catalytic activity">
    <reaction evidence="1">
        <text>ATP + protein L-histidine = ADP + protein N-phospho-L-histidine.</text>
        <dbReference type="EC" id="2.7.13.3"/>
    </reaction>
</comment>
<dbReference type="FunFam" id="2.60.40.10:FF:000791">
    <property type="entry name" value="Two-component system sensor histidine kinase/response regulator"/>
    <property type="match status" value="1"/>
</dbReference>
<dbReference type="SUPFAM" id="SSF63829">
    <property type="entry name" value="Calcium-dependent phosphotriesterase"/>
    <property type="match status" value="3"/>
</dbReference>
<dbReference type="Gene3D" id="2.130.10.10">
    <property type="entry name" value="YVTN repeat-like/Quinoprotein amine dehydrogenase"/>
    <property type="match status" value="4"/>
</dbReference>
<dbReference type="InterPro" id="IPR036097">
    <property type="entry name" value="HisK_dim/P_sf"/>
</dbReference>
<protein>
    <recommendedName>
        <fullName evidence="2">histidine kinase</fullName>
        <ecNumber evidence="2">2.7.13.3</ecNumber>
    </recommendedName>
</protein>
<feature type="modified residue" description="4-aspartylphosphate" evidence="4">
    <location>
        <position position="1182"/>
    </location>
</feature>
<dbReference type="PANTHER" id="PTHR43547">
    <property type="entry name" value="TWO-COMPONENT HISTIDINE KINASE"/>
    <property type="match status" value="1"/>
</dbReference>
<keyword evidence="6" id="KW-0472">Membrane</keyword>
<gene>
    <name evidence="9" type="ORF">ENJ10_12185</name>
</gene>
<dbReference type="SUPFAM" id="SSF47384">
    <property type="entry name" value="Homodimeric domain of signal transducing histidine kinase"/>
    <property type="match status" value="1"/>
</dbReference>
<dbReference type="Gene3D" id="3.40.50.2300">
    <property type="match status" value="1"/>
</dbReference>
<evidence type="ECO:0000259" key="8">
    <source>
        <dbReference type="PROSITE" id="PS50110"/>
    </source>
</evidence>
<feature type="domain" description="Response regulatory" evidence="8">
    <location>
        <begin position="1128"/>
        <end position="1248"/>
    </location>
</feature>
<dbReference type="CDD" id="cd17546">
    <property type="entry name" value="REC_hyHK_CKI1_RcsC-like"/>
    <property type="match status" value="1"/>
</dbReference>
<feature type="transmembrane region" description="Helical" evidence="6">
    <location>
        <begin position="815"/>
        <end position="834"/>
    </location>
</feature>
<dbReference type="InterPro" id="IPR013783">
    <property type="entry name" value="Ig-like_fold"/>
</dbReference>
<evidence type="ECO:0000256" key="6">
    <source>
        <dbReference type="SAM" id="Phobius"/>
    </source>
</evidence>
<dbReference type="SMART" id="SM00388">
    <property type="entry name" value="HisKA"/>
    <property type="match status" value="1"/>
</dbReference>
<dbReference type="InterPro" id="IPR003594">
    <property type="entry name" value="HATPase_dom"/>
</dbReference>
<accession>A0A7V1LNY6</accession>
<reference evidence="9" key="1">
    <citation type="journal article" date="2020" name="mSystems">
        <title>Genome- and Community-Level Interaction Insights into Carbon Utilization and Element Cycling Functions of Hydrothermarchaeota in Hydrothermal Sediment.</title>
        <authorList>
            <person name="Zhou Z."/>
            <person name="Liu Y."/>
            <person name="Xu W."/>
            <person name="Pan J."/>
            <person name="Luo Z.H."/>
            <person name="Li M."/>
        </authorList>
    </citation>
    <scope>NUCLEOTIDE SEQUENCE [LARGE SCALE GENOMIC DNA]</scope>
    <source>
        <strain evidence="9">HyVt-456</strain>
    </source>
</reference>
<dbReference type="InterPro" id="IPR004358">
    <property type="entry name" value="Sig_transdc_His_kin-like_C"/>
</dbReference>
<sequence length="1248" mass="141260">MMFMLTSFYKRNLKYLFFIALMPVLAYSGAMDVSYRFKHLTVEDGLSNSTVYSILQDRDGYLWFGTPNGLNRYDGYTMTVFKNNEEDSTSISSNNAGNIYLSRDGHIWIGSWGGGLEEFDPHTLKARHYIHKAGDSTSISDNRVQSLYEDEDGKMWLGTFSGGLNRLDRETGRFTVYKFDPHNPLSLSNNRVWAITGAGRDHLWVGTSNGLNLFDKRNGTFHRIYSDAEDDATLSHNVVRNLLLRDSVLWIGTIAGISRYDLRTKKFKRYLYRFIPGYRYNEYTINSICPMEDGTIWFGSGSGVYILDPQSESIKHVADDPDDPEGLNDAEIRSIFQDRSGVIWLGTKNKGLNSYISNRKLFMTFSSQNREKYQLKRKDIHAISGVTYKGREYVLFSNIYGFFKYDVQTRRLKHFPFTNINNHYRQGNFVRSIYPDPKDTGIIWLGTQKQIYQYRLRDNTFIHYELPYKTSGAVTFSTVTSILRVGDNLWFGNYQGGLNKMNPRTGRLEKQFIHSDTDTNSLSYDEVYFVERAGDDGLWIGTGAGLDYFNLKTERFKHINFGDRLIRDRRFFSIYKESDSLLWLGTEDGLIHYNAQTGHYRLYTMKDGLPDNKISFITAQDSNILWLGTEKGLSRMDIAKNEFNNFNFADGLINSEYVPNASWRTSDGTLYFGGKLGLEYITPDQAQFNVYKPPVVLNNLFIANKRVNPKNNPILSGILNSVDQISLNYDDYVFSIEFAALDYTEPENIQYAYKLDGFDTDWIYTSASRRFATYTSLPGGEYTFKVKATNGDGIWNPEIKSLRVIIIPPFWKTPVFTYSVILLLLLLLAGIYRWRTVSIHRRNRELEEMNDRLNQQIVEREKAEAENKLLHEHLLQSQTMEAIGVLAGGIAHDFNNLLTAILGNLELSRLYAGKESKISELLSAAEKACVRARGLTQQLLTFSKGGSPIIESAALQKVVRESADFTLTGSAIKCEYDIEEGLALARIDKGQISQVVQNITLNAKEAQGDKGKIYICLRNVPAGSMNFLPNPEKNYIELCIRDEGPGIDEKHIDQIFTPYFSTKDSGNGLGLAVCFSVVEKHKGVIRVDSEKGKGTTFSVYLPASEEEAVSANNNKPGGTSGDDVGRLNILLMDDDKEVGEVARGMLTQLGHNVVLVKDGQHVLEKYAESLENSTPFDLYILDLTVPGAMGGREALEALKKLDPGIKALVSSGYAHDPVMANYREFGFSGVVAKPYTFSEMRNAISALF</sequence>
<dbReference type="Pfam" id="PF07494">
    <property type="entry name" value="Reg_prop"/>
    <property type="match status" value="3"/>
</dbReference>
<dbReference type="Pfam" id="PF02518">
    <property type="entry name" value="HATPase_c"/>
    <property type="match status" value="1"/>
</dbReference>
<keyword evidence="5" id="KW-0175">Coiled coil</keyword>
<evidence type="ECO:0000256" key="4">
    <source>
        <dbReference type="PROSITE-ProRule" id="PRU00169"/>
    </source>
</evidence>
<keyword evidence="6" id="KW-1133">Transmembrane helix</keyword>
<dbReference type="InterPro" id="IPR005467">
    <property type="entry name" value="His_kinase_dom"/>
</dbReference>
<dbReference type="Gene3D" id="3.30.565.10">
    <property type="entry name" value="Histidine kinase-like ATPase, C-terminal domain"/>
    <property type="match status" value="1"/>
</dbReference>
<keyword evidence="6" id="KW-0812">Transmembrane</keyword>
<dbReference type="CDD" id="cd00146">
    <property type="entry name" value="PKD"/>
    <property type="match status" value="1"/>
</dbReference>
<dbReference type="InterPro" id="IPR003661">
    <property type="entry name" value="HisK_dim/P_dom"/>
</dbReference>
<dbReference type="SMART" id="SM00448">
    <property type="entry name" value="REC"/>
    <property type="match status" value="1"/>
</dbReference>
<dbReference type="EMBL" id="DRLD01000342">
    <property type="protein sequence ID" value="HED11441.1"/>
    <property type="molecule type" value="Genomic_DNA"/>
</dbReference>
<dbReference type="InterPro" id="IPR011123">
    <property type="entry name" value="Y_Y_Y"/>
</dbReference>
<dbReference type="InterPro" id="IPR036890">
    <property type="entry name" value="HATPase_C_sf"/>
</dbReference>
<dbReference type="SUPFAM" id="SSF52172">
    <property type="entry name" value="CheY-like"/>
    <property type="match status" value="1"/>
</dbReference>
<dbReference type="Pfam" id="PF07495">
    <property type="entry name" value="Y_Y_Y"/>
    <property type="match status" value="1"/>
</dbReference>
<dbReference type="Gene3D" id="1.10.287.130">
    <property type="match status" value="1"/>
</dbReference>
<name>A0A7V1LNY6_CALAY</name>
<dbReference type="Pfam" id="PF00512">
    <property type="entry name" value="HisKA"/>
    <property type="match status" value="1"/>
</dbReference>
<evidence type="ECO:0000256" key="1">
    <source>
        <dbReference type="ARBA" id="ARBA00000085"/>
    </source>
</evidence>
<dbReference type="GO" id="GO:0000155">
    <property type="term" value="F:phosphorelay sensor kinase activity"/>
    <property type="evidence" value="ECO:0007669"/>
    <property type="project" value="InterPro"/>
</dbReference>
<dbReference type="SUPFAM" id="SSF55874">
    <property type="entry name" value="ATPase domain of HSP90 chaperone/DNA topoisomerase II/histidine kinase"/>
    <property type="match status" value="1"/>
</dbReference>
<evidence type="ECO:0000256" key="5">
    <source>
        <dbReference type="SAM" id="Coils"/>
    </source>
</evidence>
<evidence type="ECO:0000313" key="9">
    <source>
        <dbReference type="EMBL" id="HED11441.1"/>
    </source>
</evidence>
<evidence type="ECO:0000256" key="3">
    <source>
        <dbReference type="ARBA" id="ARBA00022553"/>
    </source>
</evidence>
<keyword evidence="9" id="KW-0418">Kinase</keyword>
<dbReference type="PANTHER" id="PTHR43547:SF2">
    <property type="entry name" value="HYBRID SIGNAL TRANSDUCTION HISTIDINE KINASE C"/>
    <property type="match status" value="1"/>
</dbReference>
<dbReference type="InterPro" id="IPR015943">
    <property type="entry name" value="WD40/YVTN_repeat-like_dom_sf"/>
</dbReference>
<evidence type="ECO:0000256" key="2">
    <source>
        <dbReference type="ARBA" id="ARBA00012438"/>
    </source>
</evidence>
<dbReference type="PROSITE" id="PS50110">
    <property type="entry name" value="RESPONSE_REGULATORY"/>
    <property type="match status" value="1"/>
</dbReference>
<comment type="caution">
    <text evidence="9">The sequence shown here is derived from an EMBL/GenBank/DDBJ whole genome shotgun (WGS) entry which is preliminary data.</text>
</comment>
<dbReference type="Pfam" id="PF00072">
    <property type="entry name" value="Response_reg"/>
    <property type="match status" value="1"/>
</dbReference>
<dbReference type="Gene3D" id="2.60.40.10">
    <property type="entry name" value="Immunoglobulins"/>
    <property type="match status" value="1"/>
</dbReference>
<dbReference type="AlphaFoldDB" id="A0A7V1LNY6"/>
<dbReference type="CDD" id="cd00082">
    <property type="entry name" value="HisKA"/>
    <property type="match status" value="1"/>
</dbReference>
<keyword evidence="3 4" id="KW-0597">Phosphoprotein</keyword>
<proteinExistence type="predicted"/>
<dbReference type="PRINTS" id="PR00344">
    <property type="entry name" value="BCTRLSENSOR"/>
</dbReference>
<dbReference type="InterPro" id="IPR011110">
    <property type="entry name" value="Reg_prop"/>
</dbReference>
<dbReference type="InterPro" id="IPR011006">
    <property type="entry name" value="CheY-like_superfamily"/>
</dbReference>